<protein>
    <recommendedName>
        <fullName evidence="11">Receptor activity-modifying protein 1</fullName>
    </recommendedName>
</protein>
<dbReference type="PANTHER" id="PTHR14076">
    <property type="entry name" value="RECEPTOR ACTIVITY MODIFYING PROTEIN RAMP"/>
    <property type="match status" value="1"/>
</dbReference>
<keyword evidence="4" id="KW-1003">Cell membrane</keyword>
<feature type="transmembrane region" description="Helical" evidence="14">
    <location>
        <begin position="19"/>
        <end position="38"/>
    </location>
</feature>
<evidence type="ECO:0000256" key="9">
    <source>
        <dbReference type="ARBA" id="ARBA00023157"/>
    </source>
</evidence>
<dbReference type="Gene3D" id="1.10.150.510">
    <property type="entry name" value="Receptor activity modifying family"/>
    <property type="match status" value="1"/>
</dbReference>
<dbReference type="GO" id="GO:0009986">
    <property type="term" value="C:cell surface"/>
    <property type="evidence" value="ECO:0007669"/>
    <property type="project" value="TreeGrafter"/>
</dbReference>
<dbReference type="Pfam" id="PF04901">
    <property type="entry name" value="RAMP"/>
    <property type="match status" value="1"/>
</dbReference>
<dbReference type="GO" id="GO:0008277">
    <property type="term" value="P:regulation of G protein-coupled receptor signaling pathway"/>
    <property type="evidence" value="ECO:0007669"/>
    <property type="project" value="InterPro"/>
</dbReference>
<dbReference type="GO" id="GO:0006816">
    <property type="term" value="P:calcium ion transport"/>
    <property type="evidence" value="ECO:0007669"/>
    <property type="project" value="TreeGrafter"/>
</dbReference>
<evidence type="ECO:0000256" key="8">
    <source>
        <dbReference type="ARBA" id="ARBA00023136"/>
    </source>
</evidence>
<feature type="non-terminal residue" evidence="15">
    <location>
        <position position="1"/>
    </location>
</feature>
<dbReference type="GO" id="GO:0007186">
    <property type="term" value="P:G protein-coupled receptor signaling pathway"/>
    <property type="evidence" value="ECO:0007669"/>
    <property type="project" value="TreeGrafter"/>
</dbReference>
<proteinExistence type="evidence at transcript level"/>
<name>V9L881_CALMI</name>
<dbReference type="GO" id="GO:0031623">
    <property type="term" value="P:receptor internalization"/>
    <property type="evidence" value="ECO:0007669"/>
    <property type="project" value="TreeGrafter"/>
</dbReference>
<keyword evidence="9" id="KW-1015">Disulfide bond</keyword>
<keyword evidence="8 14" id="KW-0472">Membrane</keyword>
<comment type="similarity">
    <text evidence="2">Belongs to the RAMP family.</text>
</comment>
<evidence type="ECO:0000256" key="3">
    <source>
        <dbReference type="ARBA" id="ARBA00022448"/>
    </source>
</evidence>
<accession>V9L881</accession>
<evidence type="ECO:0000256" key="1">
    <source>
        <dbReference type="ARBA" id="ARBA00004251"/>
    </source>
</evidence>
<sequence length="161" mass="17938">GAPGVCGEGSRRMAAQSFFVPRPALLVFVLALTVLLVTGCNEAYYSHTIEQICLQTFKIQMSGIGQKRWCDWDETFGCYGDLTNCTFLIAIKLGCFWPNPPVDRFFVNVHKEYFANCSQSGRSLSDPSNHILGPFIVLPVMVTLLITALVVWRSKRNEGIV</sequence>
<dbReference type="EMBL" id="JW875120">
    <property type="protein sequence ID" value="AFP07637.1"/>
    <property type="molecule type" value="mRNA"/>
</dbReference>
<reference evidence="15" key="1">
    <citation type="journal article" date="2014" name="Nature">
        <title>Elephant shark genome provides unique insights into gnathostome evolution.</title>
        <authorList>
            <consortium name="International Elephant Shark Genome Sequencing Consortium"/>
            <person name="Venkatesh B."/>
            <person name="Lee A.P."/>
            <person name="Ravi V."/>
            <person name="Maurya A.K."/>
            <person name="Lian M.M."/>
            <person name="Swann J.B."/>
            <person name="Ohta Y."/>
            <person name="Flajnik M.F."/>
            <person name="Sutoh Y."/>
            <person name="Kasahara M."/>
            <person name="Hoon S."/>
            <person name="Gangu V."/>
            <person name="Roy S.W."/>
            <person name="Irimia M."/>
            <person name="Korzh V."/>
            <person name="Kondrychyn I."/>
            <person name="Lim Z.W."/>
            <person name="Tay B.H."/>
            <person name="Tohari S."/>
            <person name="Kong K.W."/>
            <person name="Ho S."/>
            <person name="Lorente-Galdos B."/>
            <person name="Quilez J."/>
            <person name="Marques-Bonet T."/>
            <person name="Raney B.J."/>
            <person name="Ingham P.W."/>
            <person name="Tay A."/>
            <person name="Hillier L.W."/>
            <person name="Minx P."/>
            <person name="Boehm T."/>
            <person name="Wilson R.K."/>
            <person name="Brenner S."/>
            <person name="Warren W.C."/>
        </authorList>
    </citation>
    <scope>NUCLEOTIDE SEQUENCE</scope>
    <source>
        <tissue evidence="15">Muscle</tissue>
    </source>
</reference>
<keyword evidence="10" id="KW-0675">Receptor</keyword>
<evidence type="ECO:0000256" key="10">
    <source>
        <dbReference type="ARBA" id="ARBA00023170"/>
    </source>
</evidence>
<dbReference type="GO" id="GO:0072659">
    <property type="term" value="P:protein localization to plasma membrane"/>
    <property type="evidence" value="ECO:0007669"/>
    <property type="project" value="TreeGrafter"/>
</dbReference>
<evidence type="ECO:0000313" key="15">
    <source>
        <dbReference type="EMBL" id="AFP07637.1"/>
    </source>
</evidence>
<evidence type="ECO:0000256" key="14">
    <source>
        <dbReference type="SAM" id="Phobius"/>
    </source>
</evidence>
<feature type="transmembrane region" description="Helical" evidence="14">
    <location>
        <begin position="131"/>
        <end position="152"/>
    </location>
</feature>
<dbReference type="PANTHER" id="PTHR14076:SF3">
    <property type="entry name" value="RECEPTOR ACTIVITY-MODIFYING PROTEIN 1"/>
    <property type="match status" value="1"/>
</dbReference>
<dbReference type="GO" id="GO:0043235">
    <property type="term" value="C:receptor complex"/>
    <property type="evidence" value="ECO:0007669"/>
    <property type="project" value="TreeGrafter"/>
</dbReference>
<dbReference type="AlphaFoldDB" id="V9L881"/>
<keyword evidence="5 14" id="KW-0812">Transmembrane</keyword>
<keyword evidence="6" id="KW-0732">Signal</keyword>
<evidence type="ECO:0000256" key="6">
    <source>
        <dbReference type="ARBA" id="ARBA00022729"/>
    </source>
</evidence>
<evidence type="ECO:0000256" key="4">
    <source>
        <dbReference type="ARBA" id="ARBA00022475"/>
    </source>
</evidence>
<dbReference type="InterPro" id="IPR006985">
    <property type="entry name" value="RAMP"/>
</dbReference>
<dbReference type="InterPro" id="IPR038126">
    <property type="entry name" value="RAMP_sf"/>
</dbReference>
<comment type="subunit">
    <text evidence="13">Heterodimer of CALCRL and RAMP1; the interaction induces allosteric modulation of CALCRL function and CGRP1/CALCA and CGRP2/CALCB ligand specificity. Heterodimer of CALCR and RAMP1; interaction forms the AMYR1 receptor complex for amylin/IAPP and CGRP1/CALCA ligands.</text>
</comment>
<evidence type="ECO:0000256" key="12">
    <source>
        <dbReference type="ARBA" id="ARBA00049570"/>
    </source>
</evidence>
<dbReference type="GO" id="GO:0006886">
    <property type="term" value="P:intracellular protein transport"/>
    <property type="evidence" value="ECO:0007669"/>
    <property type="project" value="InterPro"/>
</dbReference>
<keyword evidence="3" id="KW-0813">Transport</keyword>
<comment type="function">
    <text evidence="12">Accessory protein that interacts with and modulates the function of G-protein coupled receptors including calcitonin gene-related peptide type 1 receptor (CALCRL) and calcitonin receptor (CALCR). Required for the transport of CALCRL to the plasma membrane. Together with CALCRL, form the receptor complex for the calcitonin gene-related peptides CGRP1/CALCA and CGRP2/CALCB. Together with CALCR, form the AMYR1 receptor complex for amylin/IAPP and CGRP1/CALCA.</text>
</comment>
<dbReference type="GO" id="GO:0005886">
    <property type="term" value="C:plasma membrane"/>
    <property type="evidence" value="ECO:0007669"/>
    <property type="project" value="UniProtKB-SubCell"/>
</dbReference>
<organism evidence="15">
    <name type="scientific">Callorhinchus milii</name>
    <name type="common">Ghost shark</name>
    <dbReference type="NCBI Taxonomy" id="7868"/>
    <lineage>
        <taxon>Eukaryota</taxon>
        <taxon>Metazoa</taxon>
        <taxon>Chordata</taxon>
        <taxon>Craniata</taxon>
        <taxon>Vertebrata</taxon>
        <taxon>Chondrichthyes</taxon>
        <taxon>Holocephali</taxon>
        <taxon>Chimaeriformes</taxon>
        <taxon>Callorhinchidae</taxon>
        <taxon>Callorhinchus</taxon>
    </lineage>
</organism>
<dbReference type="GO" id="GO:0032870">
    <property type="term" value="P:cellular response to hormone stimulus"/>
    <property type="evidence" value="ECO:0007669"/>
    <property type="project" value="TreeGrafter"/>
</dbReference>
<evidence type="ECO:0000256" key="13">
    <source>
        <dbReference type="ARBA" id="ARBA00049674"/>
    </source>
</evidence>
<evidence type="ECO:0000256" key="11">
    <source>
        <dbReference type="ARBA" id="ARBA00041071"/>
    </source>
</evidence>
<evidence type="ECO:0000256" key="5">
    <source>
        <dbReference type="ARBA" id="ARBA00022692"/>
    </source>
</evidence>
<comment type="subcellular location">
    <subcellularLocation>
        <location evidence="1">Cell membrane</location>
        <topology evidence="1">Single-pass type I membrane protein</topology>
    </subcellularLocation>
</comment>
<evidence type="ECO:0000256" key="2">
    <source>
        <dbReference type="ARBA" id="ARBA00007087"/>
    </source>
</evidence>
<evidence type="ECO:0000256" key="7">
    <source>
        <dbReference type="ARBA" id="ARBA00022989"/>
    </source>
</evidence>
<keyword evidence="7 14" id="KW-1133">Transmembrane helix</keyword>
<dbReference type="GO" id="GO:0015026">
    <property type="term" value="F:coreceptor activity"/>
    <property type="evidence" value="ECO:0007669"/>
    <property type="project" value="InterPro"/>
</dbReference>